<comment type="caution">
    <text evidence="1">The sequence shown here is derived from an EMBL/GenBank/DDBJ whole genome shotgun (WGS) entry which is preliminary data.</text>
</comment>
<name>A0AAW0CD07_9AGAR</name>
<proteinExistence type="predicted"/>
<accession>A0AAW0CD07</accession>
<dbReference type="AlphaFoldDB" id="A0AAW0CD07"/>
<organism evidence="1 2">
    <name type="scientific">Favolaschia claudopus</name>
    <dbReference type="NCBI Taxonomy" id="2862362"/>
    <lineage>
        <taxon>Eukaryota</taxon>
        <taxon>Fungi</taxon>
        <taxon>Dikarya</taxon>
        <taxon>Basidiomycota</taxon>
        <taxon>Agaricomycotina</taxon>
        <taxon>Agaricomycetes</taxon>
        <taxon>Agaricomycetidae</taxon>
        <taxon>Agaricales</taxon>
        <taxon>Marasmiineae</taxon>
        <taxon>Mycenaceae</taxon>
        <taxon>Favolaschia</taxon>
    </lineage>
</organism>
<evidence type="ECO:0000313" key="1">
    <source>
        <dbReference type="EMBL" id="KAK7036310.1"/>
    </source>
</evidence>
<protein>
    <submittedName>
        <fullName evidence="1">Uncharacterized protein</fullName>
    </submittedName>
</protein>
<reference evidence="1 2" key="1">
    <citation type="journal article" date="2024" name="J Genomics">
        <title>Draft genome sequencing and assembly of Favolaschia claudopus CIRM-BRFM 2984 isolated from oak limbs.</title>
        <authorList>
            <person name="Navarro D."/>
            <person name="Drula E."/>
            <person name="Chaduli D."/>
            <person name="Cazenave R."/>
            <person name="Ahrendt S."/>
            <person name="Wang J."/>
            <person name="Lipzen A."/>
            <person name="Daum C."/>
            <person name="Barry K."/>
            <person name="Grigoriev I.V."/>
            <person name="Favel A."/>
            <person name="Rosso M.N."/>
            <person name="Martin F."/>
        </authorList>
    </citation>
    <scope>NUCLEOTIDE SEQUENCE [LARGE SCALE GENOMIC DNA]</scope>
    <source>
        <strain evidence="1 2">CIRM-BRFM 2984</strain>
    </source>
</reference>
<keyword evidence="2" id="KW-1185">Reference proteome</keyword>
<evidence type="ECO:0000313" key="2">
    <source>
        <dbReference type="Proteomes" id="UP001362999"/>
    </source>
</evidence>
<dbReference type="Proteomes" id="UP001362999">
    <property type="component" value="Unassembled WGS sequence"/>
</dbReference>
<sequence>MRGRSSCWRTRSCWVRNTYAQTLHAVTLVLVRCGIHGCTDVACWYQGYPTQSLRIHVHKDSHPLHPVRALHISQVACAILDISLWNLFTLLPCSHRAKPLHRGTTRLSADRPSRLRRSFSSLWSTPTAQDGGIPPPSLILPRRSHWSCIYRRERCSPIPAPKISKGILAPDALRCDRLAAVRVWQLWRRFELGECEVEIRRTSWSSTPVSSTSSSLCSAGAVSTASRHRHTSPSPHFPPSFYDTTYPLPTLHPSSSTYCPSSAASPLWPGGGDVMRILAPLPVEAFLFLCLCNNLTWRASELPCMRPSSSAPDAARVSI</sequence>
<gene>
    <name evidence="1" type="ORF">R3P38DRAFT_620259</name>
</gene>
<dbReference type="EMBL" id="JAWWNJ010000019">
    <property type="protein sequence ID" value="KAK7036310.1"/>
    <property type="molecule type" value="Genomic_DNA"/>
</dbReference>